<accession>A0AAJ6P9S2</accession>
<sequence length="162" mass="18106">MWIRWSFLFWVCLGLGVINLPSIVHERDLAQISSRASILAFLAFLTALFAPITEFGKVFRWRPVFVGLIAAFLGALVAPSVISVEPTHSFWDVILIYAFLGYFLGLLLGVPSVILGITKRDLQAYFNRFMTVVILLGVSLSAIALSWAIFAYPFLLKQYGQS</sequence>
<keyword evidence="3" id="KW-1185">Reference proteome</keyword>
<protein>
    <submittedName>
        <fullName evidence="2">Uncharacterized protein</fullName>
    </submittedName>
</protein>
<name>A0AAJ6P9S2_9CYAN</name>
<feature type="transmembrane region" description="Helical" evidence="1">
    <location>
        <begin position="64"/>
        <end position="82"/>
    </location>
</feature>
<keyword evidence="1" id="KW-0812">Transmembrane</keyword>
<dbReference type="Proteomes" id="UP001223520">
    <property type="component" value="Chromosome"/>
</dbReference>
<evidence type="ECO:0000313" key="2">
    <source>
        <dbReference type="EMBL" id="WGV26129.1"/>
    </source>
</evidence>
<reference evidence="2 3" key="1">
    <citation type="journal article" date="2023" name="Limnol Oceanogr Lett">
        <title>Environmental adaptations by the intertidal Antarctic cyanobacterium Halotia branconii CENA392 as revealed using long-read genome sequencing.</title>
        <authorList>
            <person name="Dextro R.B."/>
            <person name="Delbaje E."/>
            <person name="Freitas P.N.N."/>
            <person name="Geraldes V."/>
            <person name="Pinto E."/>
            <person name="Long P.F."/>
            <person name="Fiore M.F."/>
        </authorList>
    </citation>
    <scope>NUCLEOTIDE SEQUENCE [LARGE SCALE GENOMIC DNA]</scope>
    <source>
        <strain evidence="2 3">CENA392</strain>
    </source>
</reference>
<keyword evidence="1" id="KW-1133">Transmembrane helix</keyword>
<feature type="transmembrane region" description="Helical" evidence="1">
    <location>
        <begin position="94"/>
        <end position="117"/>
    </location>
</feature>
<gene>
    <name evidence="2" type="ORF">QI031_01010</name>
</gene>
<proteinExistence type="predicted"/>
<evidence type="ECO:0000313" key="3">
    <source>
        <dbReference type="Proteomes" id="UP001223520"/>
    </source>
</evidence>
<feature type="transmembrane region" description="Helical" evidence="1">
    <location>
        <begin position="129"/>
        <end position="155"/>
    </location>
</feature>
<dbReference type="AlphaFoldDB" id="A0AAJ6P9S2"/>
<keyword evidence="1" id="KW-0472">Membrane</keyword>
<feature type="transmembrane region" description="Helical" evidence="1">
    <location>
        <begin position="36"/>
        <end position="52"/>
    </location>
</feature>
<evidence type="ECO:0000256" key="1">
    <source>
        <dbReference type="SAM" id="Phobius"/>
    </source>
</evidence>
<dbReference type="RefSeq" id="WP_281483384.1">
    <property type="nucleotide sequence ID" value="NZ_CP124543.1"/>
</dbReference>
<organism evidence="2 3">
    <name type="scientific">Halotia branconii CENA392</name>
    <dbReference type="NCBI Taxonomy" id="1539056"/>
    <lineage>
        <taxon>Bacteria</taxon>
        <taxon>Bacillati</taxon>
        <taxon>Cyanobacteriota</taxon>
        <taxon>Cyanophyceae</taxon>
        <taxon>Nostocales</taxon>
        <taxon>Nodulariaceae</taxon>
        <taxon>Halotia</taxon>
    </lineage>
</organism>
<dbReference type="KEGG" id="hbq:QI031_01010"/>
<dbReference type="EMBL" id="CP124543">
    <property type="protein sequence ID" value="WGV26129.1"/>
    <property type="molecule type" value="Genomic_DNA"/>
</dbReference>